<name>G4RFY8_PELHB</name>
<dbReference type="Proteomes" id="UP000008850">
    <property type="component" value="Chromosome"/>
</dbReference>
<feature type="compositionally biased region" description="Pro residues" evidence="1">
    <location>
        <begin position="257"/>
        <end position="274"/>
    </location>
</feature>
<feature type="compositionally biased region" description="Low complexity" evidence="1">
    <location>
        <begin position="246"/>
        <end position="256"/>
    </location>
</feature>
<evidence type="ECO:0000313" key="4">
    <source>
        <dbReference type="Proteomes" id="UP000008850"/>
    </source>
</evidence>
<evidence type="ECO:0000313" key="3">
    <source>
        <dbReference type="EMBL" id="AEQ51031.1"/>
    </source>
</evidence>
<dbReference type="HOGENOM" id="CLU_071819_0_0_5"/>
<dbReference type="AlphaFoldDB" id="G4RFY8"/>
<dbReference type="InterPro" id="IPR031482">
    <property type="entry name" value="CBP_BcsN"/>
</dbReference>
<keyword evidence="2" id="KW-0732">Signal</keyword>
<keyword evidence="4" id="KW-1185">Reference proteome</keyword>
<sequence length="299" mass="31193">MARASQRGRFTGVGALAIAGLLLAGCSTTQVQTPRTATTVPLHDAMIFPPPGGPAMISVVETNYANAVRQEIALASNARTPGENHVTITRYLTRGGDGNFGELGDPVADNQDLYTQASEAFPEVSMMVSPFYVQNYYGPFGYAVGGAPTGDKCVYARQRIEPETATTGRVTRGSVVIGLQLCDRTASERELLEMMFAMRLRDPVFQPWRASPFIGTPGTIILPQTGAGFQNVLDLPEAQPRGTTSPTPVVQASTPAPAAPTPSPVPEPTGPIVPLPGGGTTGGTSSEGTVIVPTPPGSN</sequence>
<feature type="region of interest" description="Disordered" evidence="1">
    <location>
        <begin position="236"/>
        <end position="299"/>
    </location>
</feature>
<dbReference type="RefSeq" id="WP_014130180.1">
    <property type="nucleotide sequence ID" value="NC_016078.1"/>
</dbReference>
<evidence type="ECO:0000256" key="1">
    <source>
        <dbReference type="SAM" id="MobiDB-lite"/>
    </source>
</evidence>
<feature type="chain" id="PRO_5003467729" description="Lipoprotein" evidence="2">
    <location>
        <begin position="25"/>
        <end position="299"/>
    </location>
</feature>
<evidence type="ECO:0008006" key="5">
    <source>
        <dbReference type="Google" id="ProtNLM"/>
    </source>
</evidence>
<dbReference type="EMBL" id="CP003075">
    <property type="protein sequence ID" value="AEQ51031.1"/>
    <property type="molecule type" value="Genomic_DNA"/>
</dbReference>
<dbReference type="Pfam" id="PF17038">
    <property type="entry name" value="CBP_BcsN"/>
    <property type="match status" value="1"/>
</dbReference>
<proteinExistence type="predicted"/>
<dbReference type="STRING" id="1082931.KKY_996"/>
<dbReference type="PROSITE" id="PS51257">
    <property type="entry name" value="PROKAR_LIPOPROTEIN"/>
    <property type="match status" value="1"/>
</dbReference>
<organism evidence="3 4">
    <name type="scientific">Pelagibacterium halotolerans (strain DSM 22347 / JCM 15775 / CGMCC 1.7692 / B2)</name>
    <dbReference type="NCBI Taxonomy" id="1082931"/>
    <lineage>
        <taxon>Bacteria</taxon>
        <taxon>Pseudomonadati</taxon>
        <taxon>Pseudomonadota</taxon>
        <taxon>Alphaproteobacteria</taxon>
        <taxon>Hyphomicrobiales</taxon>
        <taxon>Devosiaceae</taxon>
        <taxon>Pelagibacterium</taxon>
    </lineage>
</organism>
<feature type="signal peptide" evidence="2">
    <location>
        <begin position="1"/>
        <end position="24"/>
    </location>
</feature>
<evidence type="ECO:0000256" key="2">
    <source>
        <dbReference type="SAM" id="SignalP"/>
    </source>
</evidence>
<reference evidence="3 4" key="1">
    <citation type="journal article" date="2012" name="J. Bacteriol.">
        <title>Complete genome sequence of Pelagibacterium halotolerans B2T.</title>
        <authorList>
            <person name="Huo Y.Y."/>
            <person name="Cheng H."/>
            <person name="Han X.F."/>
            <person name="Jiang X.W."/>
            <person name="Sun C."/>
            <person name="Zhang X.Q."/>
            <person name="Zhu X.F."/>
            <person name="Liu Y.F."/>
            <person name="Li P.F."/>
            <person name="Ni P.X."/>
            <person name="Wu M."/>
        </authorList>
    </citation>
    <scope>NUCLEOTIDE SEQUENCE [LARGE SCALE GENOMIC DNA]</scope>
    <source>
        <strain evidence="4">DSM 22347 / JCM 15775 / CGMCC 1.7692 / B2</strain>
    </source>
</reference>
<gene>
    <name evidence="3" type="ordered locus">KKY_996</name>
</gene>
<protein>
    <recommendedName>
        <fullName evidence="5">Lipoprotein</fullName>
    </recommendedName>
</protein>
<accession>G4RFY8</accession>
<dbReference type="eggNOG" id="COG3147">
    <property type="taxonomic scope" value="Bacteria"/>
</dbReference>
<dbReference type="KEGG" id="phl:KKY_996"/>